<evidence type="ECO:0000256" key="5">
    <source>
        <dbReference type="ARBA" id="ARBA00023001"/>
    </source>
</evidence>
<protein>
    <recommendedName>
        <fullName evidence="3 10">Beta-glucosidase</fullName>
        <ecNumber evidence="3 10">3.2.1.21</ecNumber>
    </recommendedName>
</protein>
<keyword evidence="4 10" id="KW-0378">Hydrolase</keyword>
<dbReference type="InterPro" id="IPR033132">
    <property type="entry name" value="GH_1_N_CS"/>
</dbReference>
<comment type="caution">
    <text evidence="11">The sequence shown here is derived from an EMBL/GenBank/DDBJ whole genome shotgun (WGS) entry which is preliminary data.</text>
</comment>
<dbReference type="NCBIfam" id="TIGR03356">
    <property type="entry name" value="BGL"/>
    <property type="match status" value="1"/>
</dbReference>
<proteinExistence type="inferred from homology"/>
<gene>
    <name evidence="11" type="ORF">ON753_05740</name>
</gene>
<evidence type="ECO:0000256" key="2">
    <source>
        <dbReference type="ARBA" id="ARBA00010838"/>
    </source>
</evidence>
<evidence type="ECO:0000256" key="7">
    <source>
        <dbReference type="ARBA" id="ARBA00023295"/>
    </source>
</evidence>
<evidence type="ECO:0000256" key="4">
    <source>
        <dbReference type="ARBA" id="ARBA00022801"/>
    </source>
</evidence>
<comment type="similarity">
    <text evidence="2 10">Belongs to the glycosyl hydrolase 1 family.</text>
</comment>
<evidence type="ECO:0000256" key="9">
    <source>
        <dbReference type="PROSITE-ProRule" id="PRU10055"/>
    </source>
</evidence>
<evidence type="ECO:0000256" key="8">
    <source>
        <dbReference type="ARBA" id="ARBA00023326"/>
    </source>
</evidence>
<dbReference type="EMBL" id="JAPEVI010000003">
    <property type="protein sequence ID" value="MCX2721907.1"/>
    <property type="molecule type" value="Genomic_DNA"/>
</dbReference>
<sequence>MVSNKELAQRFPEDFRFGVATAAYQIEGATDEDGRKPSIWDAFSKMPGRVYQHHNGDVACDHYHRWESDLDLIKSLGVEAYRFSIAWPRILPDGRGAVNEKGLDFYDRLIDGMVARGIKVYPTLYHWDLPLTLAGDGGWTARSTAEAFADYADIIVRRLGDRMDGLATINEPWCVCHLSHLYGIHAPGEKSVEAFAAAVHTVNLAHGLGTQAARAARSDLPIGTAINAHSIYPVRDTPQDIAAAERAFLFHNDIYFSPVFNGSYHPEILEAFGDRMNIRQGDLEIISQPLDWWGLNYYTPMRVKQDPDGAATYPMAQSVAPKPGPELTDIGWEVYEQGLSDLLKELYSRYRLPPCYITENGACYNDEPVDGAVDDQRRIDYLEKHFDVLAGATENGIPLKGYFLWSLMDNFEWAEGYSKRFGIVHVDYETQVRTLKNSAHWYRDLIGFHEQTR</sequence>
<keyword evidence="7 10" id="KW-0326">Glycosidase</keyword>
<dbReference type="PANTHER" id="PTHR10353">
    <property type="entry name" value="GLYCOSYL HYDROLASE"/>
    <property type="match status" value="1"/>
</dbReference>
<dbReference type="InterPro" id="IPR001360">
    <property type="entry name" value="Glyco_hydro_1"/>
</dbReference>
<feature type="active site" description="Nucleophile" evidence="9">
    <location>
        <position position="359"/>
    </location>
</feature>
<dbReference type="Pfam" id="PF00232">
    <property type="entry name" value="Glyco_hydro_1"/>
    <property type="match status" value="1"/>
</dbReference>
<reference evidence="11 12" key="1">
    <citation type="journal article" date="2016" name="Int. J. Syst. Evol. Microbiol.">
        <title>Labrenzia salina sp. nov., isolated from the rhizosphere of the halophyte Arthrocnemum macrostachyum.</title>
        <authorList>
            <person name="Camacho M."/>
            <person name="Redondo-Gomez S."/>
            <person name="Rodriguez-Llorente I."/>
            <person name="Rohde M."/>
            <person name="Sproer C."/>
            <person name="Schumann P."/>
            <person name="Klenk H.P."/>
            <person name="Montero-Calasanz M.D.C."/>
        </authorList>
    </citation>
    <scope>NUCLEOTIDE SEQUENCE [LARGE SCALE GENOMIC DNA]</scope>
    <source>
        <strain evidence="11 12">DSM 29163</strain>
    </source>
</reference>
<evidence type="ECO:0000256" key="10">
    <source>
        <dbReference type="RuleBase" id="RU361175"/>
    </source>
</evidence>
<dbReference type="PROSITE" id="PS00572">
    <property type="entry name" value="GLYCOSYL_HYDROL_F1_1"/>
    <property type="match status" value="1"/>
</dbReference>
<evidence type="ECO:0000313" key="12">
    <source>
        <dbReference type="Proteomes" id="UP001300261"/>
    </source>
</evidence>
<keyword evidence="8" id="KW-0624">Polysaccharide degradation</keyword>
<evidence type="ECO:0000256" key="3">
    <source>
        <dbReference type="ARBA" id="ARBA00012744"/>
    </source>
</evidence>
<dbReference type="PANTHER" id="PTHR10353:SF36">
    <property type="entry name" value="LP05116P"/>
    <property type="match status" value="1"/>
</dbReference>
<dbReference type="GO" id="GO:0008422">
    <property type="term" value="F:beta-glucosidase activity"/>
    <property type="evidence" value="ECO:0007669"/>
    <property type="project" value="UniProtKB-EC"/>
</dbReference>
<accession>A0ABT3QYC1</accession>
<keyword evidence="6" id="KW-0119">Carbohydrate metabolism</keyword>
<comment type="catalytic activity">
    <reaction evidence="1 10">
        <text>Hydrolysis of terminal, non-reducing beta-D-glucosyl residues with release of beta-D-glucose.</text>
        <dbReference type="EC" id="3.2.1.21"/>
    </reaction>
</comment>
<dbReference type="Proteomes" id="UP001300261">
    <property type="component" value="Unassembled WGS sequence"/>
</dbReference>
<name>A0ABT3QYC1_9HYPH</name>
<dbReference type="SUPFAM" id="SSF51445">
    <property type="entry name" value="(Trans)glycosidases"/>
    <property type="match status" value="1"/>
</dbReference>
<dbReference type="RefSeq" id="WP_265961612.1">
    <property type="nucleotide sequence ID" value="NZ_JAPEVI010000003.1"/>
</dbReference>
<dbReference type="EC" id="3.2.1.21" evidence="3 10"/>
<evidence type="ECO:0000313" key="11">
    <source>
        <dbReference type="EMBL" id="MCX2721907.1"/>
    </source>
</evidence>
<dbReference type="InterPro" id="IPR017736">
    <property type="entry name" value="Glyco_hydro_1_beta-glucosidase"/>
</dbReference>
<keyword evidence="5" id="KW-0136">Cellulose degradation</keyword>
<dbReference type="InterPro" id="IPR018120">
    <property type="entry name" value="Glyco_hydro_1_AS"/>
</dbReference>
<dbReference type="Gene3D" id="3.20.20.80">
    <property type="entry name" value="Glycosidases"/>
    <property type="match status" value="1"/>
</dbReference>
<dbReference type="PRINTS" id="PR00131">
    <property type="entry name" value="GLHYDRLASE1"/>
</dbReference>
<organism evidence="11 12">
    <name type="scientific">Roseibium salinum</name>
    <dbReference type="NCBI Taxonomy" id="1604349"/>
    <lineage>
        <taxon>Bacteria</taxon>
        <taxon>Pseudomonadati</taxon>
        <taxon>Pseudomonadota</taxon>
        <taxon>Alphaproteobacteria</taxon>
        <taxon>Hyphomicrobiales</taxon>
        <taxon>Stappiaceae</taxon>
        <taxon>Roseibium</taxon>
    </lineage>
</organism>
<evidence type="ECO:0000256" key="1">
    <source>
        <dbReference type="ARBA" id="ARBA00000448"/>
    </source>
</evidence>
<keyword evidence="12" id="KW-1185">Reference proteome</keyword>
<evidence type="ECO:0000256" key="6">
    <source>
        <dbReference type="ARBA" id="ARBA00023277"/>
    </source>
</evidence>
<dbReference type="PROSITE" id="PS00653">
    <property type="entry name" value="GLYCOSYL_HYDROL_F1_2"/>
    <property type="match status" value="1"/>
</dbReference>
<dbReference type="InterPro" id="IPR017853">
    <property type="entry name" value="GH"/>
</dbReference>